<dbReference type="EMBL" id="APPV01000011">
    <property type="protein sequence ID" value="ENV59721.1"/>
    <property type="molecule type" value="Genomic_DNA"/>
</dbReference>
<protein>
    <submittedName>
        <fullName evidence="1">Uncharacterized protein</fullName>
    </submittedName>
</protein>
<evidence type="ECO:0000313" key="2">
    <source>
        <dbReference type="Proteomes" id="UP000018433"/>
    </source>
</evidence>
<sequence length="53" mass="6105">MKQYYPELQNVTEVLDRIPHPKIEAISDAIRICNDQEAEIITKVIVVTRAILI</sequence>
<evidence type="ECO:0000313" key="1">
    <source>
        <dbReference type="EMBL" id="ENV59721.1"/>
    </source>
</evidence>
<keyword evidence="2" id="KW-1185">Reference proteome</keyword>
<dbReference type="Proteomes" id="UP000018433">
    <property type="component" value="Unassembled WGS sequence"/>
</dbReference>
<gene>
    <name evidence="1" type="ORF">F950_02274</name>
</gene>
<organism evidence="1 2">
    <name type="scientific">Acinetobacter soli NIPH 2899</name>
    <dbReference type="NCBI Taxonomy" id="1217677"/>
    <lineage>
        <taxon>Bacteria</taxon>
        <taxon>Pseudomonadati</taxon>
        <taxon>Pseudomonadota</taxon>
        <taxon>Gammaproteobacteria</taxon>
        <taxon>Moraxellales</taxon>
        <taxon>Moraxellaceae</taxon>
        <taxon>Acinetobacter</taxon>
    </lineage>
</organism>
<reference evidence="1 2" key="1">
    <citation type="submission" date="2013-02" db="EMBL/GenBank/DDBJ databases">
        <title>The Genome Sequence of Acinetobacter soli NIPH 2899.</title>
        <authorList>
            <consortium name="The Broad Institute Genome Sequencing Platform"/>
            <consortium name="The Broad Institute Genome Sequencing Center for Infectious Disease"/>
            <person name="Cerqueira G."/>
            <person name="Feldgarden M."/>
            <person name="Courvalin P."/>
            <person name="Perichon B."/>
            <person name="Grillot-Courvalin C."/>
            <person name="Clermont D."/>
            <person name="Rocha E."/>
            <person name="Yoon E.-J."/>
            <person name="Nemec A."/>
            <person name="Walker B."/>
            <person name="Young S.K."/>
            <person name="Zeng Q."/>
            <person name="Gargeya S."/>
            <person name="Fitzgerald M."/>
            <person name="Haas B."/>
            <person name="Abouelleil A."/>
            <person name="Alvarado L."/>
            <person name="Arachchi H.M."/>
            <person name="Berlin A.M."/>
            <person name="Chapman S.B."/>
            <person name="Dewar J."/>
            <person name="Goldberg J."/>
            <person name="Griggs A."/>
            <person name="Gujja S."/>
            <person name="Hansen M."/>
            <person name="Howarth C."/>
            <person name="Imamovic A."/>
            <person name="Larimer J."/>
            <person name="McCowan C."/>
            <person name="Murphy C."/>
            <person name="Neiman D."/>
            <person name="Pearson M."/>
            <person name="Priest M."/>
            <person name="Roberts A."/>
            <person name="Saif S."/>
            <person name="Shea T."/>
            <person name="Sisk P."/>
            <person name="Sykes S."/>
            <person name="Wortman J."/>
            <person name="Nusbaum C."/>
            <person name="Birren B."/>
        </authorList>
    </citation>
    <scope>NUCLEOTIDE SEQUENCE [LARGE SCALE GENOMIC DNA]</scope>
    <source>
        <strain evidence="1 2">NIPH 2899</strain>
    </source>
</reference>
<accession>A0ABN0JVS3</accession>
<dbReference type="RefSeq" id="WP_004946975.1">
    <property type="nucleotide sequence ID" value="NZ_KB849643.1"/>
</dbReference>
<proteinExistence type="predicted"/>
<name>A0ABN0JVS3_9GAMM</name>
<comment type="caution">
    <text evidence="1">The sequence shown here is derived from an EMBL/GenBank/DDBJ whole genome shotgun (WGS) entry which is preliminary data.</text>
</comment>